<sequence length="200" mass="23772">MNYLAHLYLSGNNSDIILGNFLGDSLKGREYLKYNKTVQKGVFLHRFIDSFTDAHPFIRKGSERLRPGYRKYSGVIVDIFYDHFLAINWEEYHHISLNKFAEKMHKVLSRYYFDMPHKAQQLLPFLIQSKRLVANESFEGIERTLKIMSIHTSLPDKTDFAMEVLYDYYNDFNGEFNDFFKEIIAEIKKDFRIKLPYLPS</sequence>
<organism evidence="4 5">
    <name type="scientific">Balneicella halophila</name>
    <dbReference type="NCBI Taxonomy" id="1537566"/>
    <lineage>
        <taxon>Bacteria</taxon>
        <taxon>Pseudomonadati</taxon>
        <taxon>Bacteroidota</taxon>
        <taxon>Bacteroidia</taxon>
        <taxon>Bacteroidales</taxon>
        <taxon>Balneicellaceae</taxon>
        <taxon>Balneicella</taxon>
    </lineage>
</organism>
<evidence type="ECO:0000256" key="2">
    <source>
        <dbReference type="ARBA" id="ARBA00022801"/>
    </source>
</evidence>
<protein>
    <submittedName>
        <fullName evidence="4">Acyl carrier protein phosphodiesterase</fullName>
    </submittedName>
</protein>
<dbReference type="PANTHER" id="PTHR38764">
    <property type="entry name" value="ACYL CARRIER PROTEIN PHOSPHODIESTERASE"/>
    <property type="match status" value="1"/>
</dbReference>
<accession>A0A7L4UNG1</accession>
<keyword evidence="5" id="KW-1185">Reference proteome</keyword>
<dbReference type="EMBL" id="QENZ01000004">
    <property type="protein sequence ID" value="PVX50710.1"/>
    <property type="molecule type" value="Genomic_DNA"/>
</dbReference>
<reference evidence="4 5" key="1">
    <citation type="submission" date="2018-05" db="EMBL/GenBank/DDBJ databases">
        <title>Genomic Encyclopedia of Type Strains, Phase IV (KMG-IV): sequencing the most valuable type-strain genomes for metagenomic binning, comparative biology and taxonomic classification.</title>
        <authorList>
            <person name="Goeker M."/>
        </authorList>
    </citation>
    <scope>NUCLEOTIDE SEQUENCE [LARGE SCALE GENOMIC DNA]</scope>
    <source>
        <strain evidence="4 5">DSM 28579</strain>
    </source>
</reference>
<dbReference type="RefSeq" id="WP_116496268.1">
    <property type="nucleotide sequence ID" value="NZ_QENZ01000004.1"/>
</dbReference>
<name>A0A7L4UNG1_BALHA</name>
<evidence type="ECO:0000256" key="3">
    <source>
        <dbReference type="ARBA" id="ARBA00023098"/>
    </source>
</evidence>
<keyword evidence="3" id="KW-0443">Lipid metabolism</keyword>
<keyword evidence="1" id="KW-0444">Lipid biosynthesis</keyword>
<dbReference type="Proteomes" id="UP000251835">
    <property type="component" value="Unassembled WGS sequence"/>
</dbReference>
<dbReference type="InterPro" id="IPR007431">
    <property type="entry name" value="ACP_PD"/>
</dbReference>
<dbReference type="AlphaFoldDB" id="A0A7L4UNG1"/>
<dbReference type="GO" id="GO:0008770">
    <property type="term" value="F:[acyl-carrier-protein] phosphodiesterase activity"/>
    <property type="evidence" value="ECO:0007669"/>
    <property type="project" value="InterPro"/>
</dbReference>
<dbReference type="PANTHER" id="PTHR38764:SF1">
    <property type="entry name" value="ACYL CARRIER PROTEIN PHOSPHODIESTERASE"/>
    <property type="match status" value="1"/>
</dbReference>
<evidence type="ECO:0000313" key="5">
    <source>
        <dbReference type="Proteomes" id="UP000251835"/>
    </source>
</evidence>
<dbReference type="GO" id="GO:0006633">
    <property type="term" value="P:fatty acid biosynthetic process"/>
    <property type="evidence" value="ECO:0007669"/>
    <property type="project" value="InterPro"/>
</dbReference>
<comment type="caution">
    <text evidence="4">The sequence shown here is derived from an EMBL/GenBank/DDBJ whole genome shotgun (WGS) entry which is preliminary data.</text>
</comment>
<evidence type="ECO:0000256" key="1">
    <source>
        <dbReference type="ARBA" id="ARBA00022516"/>
    </source>
</evidence>
<keyword evidence="2" id="KW-0378">Hydrolase</keyword>
<proteinExistence type="predicted"/>
<evidence type="ECO:0000313" key="4">
    <source>
        <dbReference type="EMBL" id="PVX50710.1"/>
    </source>
</evidence>
<dbReference type="Pfam" id="PF04336">
    <property type="entry name" value="ACP_PD"/>
    <property type="match status" value="1"/>
</dbReference>
<dbReference type="OrthoDB" id="8442777at2"/>
<gene>
    <name evidence="4" type="ORF">C7377_1023</name>
</gene>